<dbReference type="InterPro" id="IPR002213">
    <property type="entry name" value="UDP_glucos_trans"/>
</dbReference>
<dbReference type="RefSeq" id="WP_063673467.1">
    <property type="nucleotide sequence ID" value="NZ_CP014841.1"/>
</dbReference>
<dbReference type="STRING" id="445710.ATSB10_29780"/>
<dbReference type="Gene3D" id="3.40.50.2000">
    <property type="entry name" value="Glycogen Phosphorylase B"/>
    <property type="match status" value="2"/>
</dbReference>
<dbReference type="SUPFAM" id="SSF53756">
    <property type="entry name" value="UDP-Glycosyltransferase/glycogen phosphorylase"/>
    <property type="match status" value="1"/>
</dbReference>
<dbReference type="GO" id="GO:0016758">
    <property type="term" value="F:hexosyltransferase activity"/>
    <property type="evidence" value="ECO:0007669"/>
    <property type="project" value="InterPro"/>
</dbReference>
<dbReference type="AlphaFoldDB" id="A0A160N4K5"/>
<dbReference type="CDD" id="cd03784">
    <property type="entry name" value="GT1_Gtf-like"/>
    <property type="match status" value="1"/>
</dbReference>
<feature type="domain" description="Erythromycin biosynthesis protein CIII-like C-terminal" evidence="2">
    <location>
        <begin position="282"/>
        <end position="406"/>
    </location>
</feature>
<protein>
    <recommendedName>
        <fullName evidence="5">Glycosyltransferase family 28 N-terminal domain-containing protein</fullName>
    </recommendedName>
</protein>
<feature type="domain" description="Glycosyltransferase family 28 N-terminal" evidence="1">
    <location>
        <begin position="7"/>
        <end position="56"/>
    </location>
</feature>
<organism evidence="3 4">
    <name type="scientific">Dyella thiooxydans</name>
    <dbReference type="NCBI Taxonomy" id="445710"/>
    <lineage>
        <taxon>Bacteria</taxon>
        <taxon>Pseudomonadati</taxon>
        <taxon>Pseudomonadota</taxon>
        <taxon>Gammaproteobacteria</taxon>
        <taxon>Lysobacterales</taxon>
        <taxon>Rhodanobacteraceae</taxon>
        <taxon>Dyella</taxon>
    </lineage>
</organism>
<accession>A0A160N4K5</accession>
<dbReference type="InterPro" id="IPR010610">
    <property type="entry name" value="EryCIII-like_C"/>
</dbReference>
<dbReference type="Proteomes" id="UP000077255">
    <property type="component" value="Chromosome"/>
</dbReference>
<name>A0A160N4K5_9GAMM</name>
<gene>
    <name evidence="3" type="ORF">ATSB10_29780</name>
</gene>
<evidence type="ECO:0000259" key="1">
    <source>
        <dbReference type="Pfam" id="PF03033"/>
    </source>
</evidence>
<dbReference type="PATRIC" id="fig|445710.3.peg.2973"/>
<dbReference type="InterPro" id="IPR050426">
    <property type="entry name" value="Glycosyltransferase_28"/>
</dbReference>
<dbReference type="GO" id="GO:0008194">
    <property type="term" value="F:UDP-glycosyltransferase activity"/>
    <property type="evidence" value="ECO:0007669"/>
    <property type="project" value="InterPro"/>
</dbReference>
<evidence type="ECO:0000313" key="4">
    <source>
        <dbReference type="Proteomes" id="UP000077255"/>
    </source>
</evidence>
<dbReference type="PANTHER" id="PTHR48050">
    <property type="entry name" value="STEROL 3-BETA-GLUCOSYLTRANSFERASE"/>
    <property type="match status" value="1"/>
</dbReference>
<dbReference type="Pfam" id="PF06722">
    <property type="entry name" value="EryCIII-like_C"/>
    <property type="match status" value="1"/>
</dbReference>
<dbReference type="EMBL" id="CP014841">
    <property type="protein sequence ID" value="AND70432.1"/>
    <property type="molecule type" value="Genomic_DNA"/>
</dbReference>
<evidence type="ECO:0000259" key="2">
    <source>
        <dbReference type="Pfam" id="PF06722"/>
    </source>
</evidence>
<keyword evidence="4" id="KW-1185">Reference proteome</keyword>
<sequence length="429" mass="45428">MDPDRHIVFATVGSLGDLFPFLAVGQVLAGRGHRVTVATHPVHREAIERAGLAFADASGMPEPDDREAFTAKAFHPWRGPAFVVRDFAAADVRDSYARLVPLCEEADLLVTSTLAFAGQILGETLEAAGRLRWLSAVLAPASILSAYDMPATGMAAVDRFFQATPARGRLLQRMSRKVTRGWTAQVRAFRRELGLPPESPRGDPFHRGQFAPGGNLALFPELLGRPQPDWPPHTRQCGFARYVQPDALDPALADFLDAGAPPLVFSLGSTAVHANASFLRESLAAAVALDRRAVLFTGSAAMRERLPRDLPPGVFCVEYAPHAAVFAHAAAVVHHGGVGTCAETLHAGVPSLVVPHGFDQHDNAARLQRLGVAEVLPATRYRSGPASACLNTLLDAGHRAHAEAAAGMLRGMDGASSAADAIESALGGA</sequence>
<proteinExistence type="predicted"/>
<dbReference type="KEGG" id="dtx:ATSB10_29780"/>
<dbReference type="InterPro" id="IPR004276">
    <property type="entry name" value="GlycoTrans_28_N"/>
</dbReference>
<dbReference type="PANTHER" id="PTHR48050:SF13">
    <property type="entry name" value="STEROL 3-BETA-GLUCOSYLTRANSFERASE UGT80A2"/>
    <property type="match status" value="1"/>
</dbReference>
<reference evidence="3 4" key="1">
    <citation type="submission" date="2016-02" db="EMBL/GenBank/DDBJ databases">
        <title>Complete genome sequencing and analysis of ATSB10, Dyella thiooxydans isolated from rhizosphere soil of sunflower (Helianthus annuus L.).</title>
        <authorList>
            <person name="Lee Y."/>
            <person name="Hwangbo K."/>
            <person name="Chung H."/>
            <person name="Yoo J."/>
            <person name="Kim K.Y."/>
            <person name="Sa T.M."/>
            <person name="Um Y."/>
            <person name="Madhaiyan M."/>
        </authorList>
    </citation>
    <scope>NUCLEOTIDE SEQUENCE [LARGE SCALE GENOMIC DNA]</scope>
    <source>
        <strain evidence="3 4">ATSB10</strain>
    </source>
</reference>
<dbReference type="Pfam" id="PF03033">
    <property type="entry name" value="Glyco_transf_28"/>
    <property type="match status" value="1"/>
</dbReference>
<dbReference type="GO" id="GO:0033072">
    <property type="term" value="P:vancomycin biosynthetic process"/>
    <property type="evidence" value="ECO:0007669"/>
    <property type="project" value="UniProtKB-ARBA"/>
</dbReference>
<evidence type="ECO:0008006" key="5">
    <source>
        <dbReference type="Google" id="ProtNLM"/>
    </source>
</evidence>
<dbReference type="GO" id="GO:0005975">
    <property type="term" value="P:carbohydrate metabolic process"/>
    <property type="evidence" value="ECO:0007669"/>
    <property type="project" value="InterPro"/>
</dbReference>
<evidence type="ECO:0000313" key="3">
    <source>
        <dbReference type="EMBL" id="AND70432.1"/>
    </source>
</evidence>